<proteinExistence type="inferred from homology"/>
<feature type="domain" description="Nitroreductase" evidence="7">
    <location>
        <begin position="14"/>
        <end position="184"/>
    </location>
</feature>
<dbReference type="GO" id="GO:0016491">
    <property type="term" value="F:oxidoreductase activity"/>
    <property type="evidence" value="ECO:0007669"/>
    <property type="project" value="UniProtKB-KW"/>
</dbReference>
<dbReference type="EMBL" id="CP119961">
    <property type="protein sequence ID" value="WFD39799.1"/>
    <property type="molecule type" value="Genomic_DNA"/>
</dbReference>
<accession>A0AAF0F4N9</accession>
<dbReference type="InterPro" id="IPR000415">
    <property type="entry name" value="Nitroreductase-like"/>
</dbReference>
<dbReference type="GO" id="GO:0034599">
    <property type="term" value="P:cellular response to oxidative stress"/>
    <property type="evidence" value="ECO:0007669"/>
    <property type="project" value="InterPro"/>
</dbReference>
<dbReference type="Gene3D" id="3.40.109.10">
    <property type="entry name" value="NADH Oxidase"/>
    <property type="match status" value="1"/>
</dbReference>
<dbReference type="Pfam" id="PF00881">
    <property type="entry name" value="Nitroreductase"/>
    <property type="match status" value="1"/>
</dbReference>
<dbReference type="SUPFAM" id="SSF55469">
    <property type="entry name" value="FMN-dependent nitroreductase-like"/>
    <property type="match status" value="1"/>
</dbReference>
<evidence type="ECO:0000313" key="9">
    <source>
        <dbReference type="Proteomes" id="UP001217754"/>
    </source>
</evidence>
<keyword evidence="9" id="KW-1185">Reference proteome</keyword>
<evidence type="ECO:0000256" key="5">
    <source>
        <dbReference type="ARBA" id="ARBA00023002"/>
    </source>
</evidence>
<dbReference type="PANTHER" id="PTHR43035:SF1">
    <property type="entry name" value="FATTY ACID REPRESSION MUTANT PROTEIN 2-RELATED"/>
    <property type="match status" value="1"/>
</dbReference>
<dbReference type="InterPro" id="IPR029479">
    <property type="entry name" value="Nitroreductase"/>
</dbReference>
<evidence type="ECO:0000256" key="6">
    <source>
        <dbReference type="ARBA" id="ARBA00023242"/>
    </source>
</evidence>
<reference evidence="8" key="1">
    <citation type="submission" date="2023-03" db="EMBL/GenBank/DDBJ databases">
        <title>Mating type loci evolution in Malassezia.</title>
        <authorList>
            <person name="Coelho M.A."/>
        </authorList>
    </citation>
    <scope>NUCLEOTIDE SEQUENCE</scope>
    <source>
        <strain evidence="8">CBS 9431</strain>
    </source>
</reference>
<sequence>MASTSTSKSFLQAIQNRRTIYHLSDKQILPDEKILKLVQQAVREAPSSFNVQSSRVVILLGEQHKKYWLEIVPEALHAAKGEKAVQGSKDKREGFAAGYGTILFFEDENLIKGQQEAFPSYAPNFPIWSMHASGMAQIYTWTLLEAEGYGANLQHYGNLTGETLKKVYNLPESYQLQSEMVFGYPETPAGEKAYHPDHERVIAYGKSA</sequence>
<dbReference type="GO" id="GO:0005737">
    <property type="term" value="C:cytoplasm"/>
    <property type="evidence" value="ECO:0007669"/>
    <property type="project" value="UniProtKB-SubCell"/>
</dbReference>
<keyword evidence="4" id="KW-0963">Cytoplasm</keyword>
<evidence type="ECO:0000259" key="7">
    <source>
        <dbReference type="Pfam" id="PF00881"/>
    </source>
</evidence>
<evidence type="ECO:0000256" key="2">
    <source>
        <dbReference type="ARBA" id="ARBA00004496"/>
    </source>
</evidence>
<dbReference type="GeneID" id="85226431"/>
<gene>
    <name evidence="8" type="ORF">MJAP1_002780</name>
</gene>
<evidence type="ECO:0000256" key="4">
    <source>
        <dbReference type="ARBA" id="ARBA00022490"/>
    </source>
</evidence>
<dbReference type="CDD" id="cd02140">
    <property type="entry name" value="Frm2-like"/>
    <property type="match status" value="1"/>
</dbReference>
<evidence type="ECO:0000256" key="1">
    <source>
        <dbReference type="ARBA" id="ARBA00004123"/>
    </source>
</evidence>
<comment type="subcellular location">
    <subcellularLocation>
        <location evidence="2">Cytoplasm</location>
    </subcellularLocation>
    <subcellularLocation>
        <location evidence="1">Nucleus</location>
    </subcellularLocation>
</comment>
<dbReference type="GO" id="GO:0005634">
    <property type="term" value="C:nucleus"/>
    <property type="evidence" value="ECO:0007669"/>
    <property type="project" value="UniProtKB-SubCell"/>
</dbReference>
<keyword evidence="6" id="KW-0539">Nucleus</keyword>
<dbReference type="AlphaFoldDB" id="A0AAF0F4N9"/>
<keyword evidence="5" id="KW-0560">Oxidoreductase</keyword>
<dbReference type="FunFam" id="3.40.109.10:FF:000001">
    <property type="entry name" value="Nitroreductase family"/>
    <property type="match status" value="1"/>
</dbReference>
<evidence type="ECO:0000313" key="8">
    <source>
        <dbReference type="EMBL" id="WFD39799.1"/>
    </source>
</evidence>
<dbReference type="PANTHER" id="PTHR43035">
    <property type="entry name" value="FATTY ACID REPRESSION MUTANT PROTEIN 2-RELATED"/>
    <property type="match status" value="1"/>
</dbReference>
<dbReference type="InterPro" id="IPR033877">
    <property type="entry name" value="Frm2/Hbn1"/>
</dbReference>
<organism evidence="8 9">
    <name type="scientific">Malassezia japonica</name>
    <dbReference type="NCBI Taxonomy" id="223818"/>
    <lineage>
        <taxon>Eukaryota</taxon>
        <taxon>Fungi</taxon>
        <taxon>Dikarya</taxon>
        <taxon>Basidiomycota</taxon>
        <taxon>Ustilaginomycotina</taxon>
        <taxon>Malasseziomycetes</taxon>
        <taxon>Malasseziales</taxon>
        <taxon>Malasseziaceae</taxon>
        <taxon>Malassezia</taxon>
    </lineage>
</organism>
<evidence type="ECO:0000256" key="3">
    <source>
        <dbReference type="ARBA" id="ARBA00007118"/>
    </source>
</evidence>
<dbReference type="RefSeq" id="XP_060122696.1">
    <property type="nucleotide sequence ID" value="XM_060266713.1"/>
</dbReference>
<dbReference type="Proteomes" id="UP001217754">
    <property type="component" value="Chromosome 4"/>
</dbReference>
<comment type="similarity">
    <text evidence="3">Belongs to the nitroreductase family.</text>
</comment>
<name>A0AAF0F4N9_9BASI</name>
<protein>
    <recommendedName>
        <fullName evidence="7">Nitroreductase domain-containing protein</fullName>
    </recommendedName>
</protein>